<dbReference type="InParanoid" id="A0A3B5K852"/>
<accession>A0A3B5K852</accession>
<comment type="caution">
    <text evidence="6">Lacks conserved residue(s) required for the propagation of feature annotation.</text>
</comment>
<evidence type="ECO:0000313" key="10">
    <source>
        <dbReference type="Ensembl" id="ENSTRUP00000051573.2"/>
    </source>
</evidence>
<dbReference type="OrthoDB" id="8961654at2759"/>
<dbReference type="GeneID" id="105417801"/>
<proteinExistence type="predicted"/>
<dbReference type="Pfam" id="PF00084">
    <property type="entry name" value="Sushi"/>
    <property type="match status" value="3"/>
</dbReference>
<keyword evidence="7" id="KW-1133">Transmembrane helix</keyword>
<keyword evidence="1 6" id="KW-0768">Sushi</keyword>
<keyword evidence="2 8" id="KW-0732">Signal</keyword>
<feature type="domain" description="Sushi" evidence="9">
    <location>
        <begin position="28"/>
        <end position="90"/>
    </location>
</feature>
<sequence length="367" mass="40324">MERFVKVCTTRGVKILVFLHLIFVNAAAQCQKPQATEIIVLSEAALLLNSFPEGSEVILECGRGYEKESGSGATVCTNREWRKPNLTCKEMDCGLPKSEPNMKFNTSQGTRFRALVRVFCDKGYYLIGSSFRQCFPRGWVGRAKCKIVTCDQPGNVTNGMNLWNSKDRPKYGDTIEYLCNGGYTLVGKEKIVCTETGKYDSHPPECQGVTKENGITTVMMMSTSPTTDIKTSYFTVTVASTESPAATAHRDKTITTSAAATVSHSEQGSRHMMKAAAEGTTGSVSSTTLLEDLNQGTVDTNKDTGHIAVVLGMLCIVLVGFTIGLCVRKFLLRRKGHERIGRTPMVPACSYDTREDVKPEFLQFQNL</sequence>
<dbReference type="PROSITE" id="PS50923">
    <property type="entry name" value="SUSHI"/>
    <property type="match status" value="3"/>
</dbReference>
<keyword evidence="7" id="KW-0472">Membrane</keyword>
<reference evidence="10 11" key="1">
    <citation type="journal article" date="2011" name="Genome Biol. Evol.">
        <title>Integration of the genetic map and genome assembly of fugu facilitates insights into distinct features of genome evolution in teleosts and mammals.</title>
        <authorList>
            <person name="Kai W."/>
            <person name="Kikuchi K."/>
            <person name="Tohari S."/>
            <person name="Chew A.K."/>
            <person name="Tay A."/>
            <person name="Fujiwara A."/>
            <person name="Hosoya S."/>
            <person name="Suetake H."/>
            <person name="Naruse K."/>
            <person name="Brenner S."/>
            <person name="Suzuki Y."/>
            <person name="Venkatesh B."/>
        </authorList>
    </citation>
    <scope>NUCLEOTIDE SEQUENCE [LARGE SCALE GENOMIC DNA]</scope>
</reference>
<dbReference type="SUPFAM" id="SSF57535">
    <property type="entry name" value="Complement control module/SCR domain"/>
    <property type="match status" value="3"/>
</dbReference>
<evidence type="ECO:0000256" key="4">
    <source>
        <dbReference type="ARBA" id="ARBA00023157"/>
    </source>
</evidence>
<dbReference type="SMART" id="SM00032">
    <property type="entry name" value="CCP"/>
    <property type="match status" value="3"/>
</dbReference>
<gene>
    <name evidence="10" type="primary">im:7151449</name>
</gene>
<dbReference type="AlphaFoldDB" id="A0A3B5K852"/>
<keyword evidence="5" id="KW-0325">Glycoprotein</keyword>
<dbReference type="InterPro" id="IPR000436">
    <property type="entry name" value="Sushi_SCR_CCP_dom"/>
</dbReference>
<dbReference type="GeneTree" id="ENSGT00940000161110"/>
<evidence type="ECO:0000256" key="6">
    <source>
        <dbReference type="PROSITE-ProRule" id="PRU00302"/>
    </source>
</evidence>
<feature type="chain" id="PRO_5025366337" evidence="8">
    <location>
        <begin position="29"/>
        <end position="367"/>
    </location>
</feature>
<evidence type="ECO:0000256" key="5">
    <source>
        <dbReference type="ARBA" id="ARBA00023180"/>
    </source>
</evidence>
<keyword evidence="3" id="KW-0677">Repeat</keyword>
<feature type="disulfide bond" evidence="6">
    <location>
        <begin position="150"/>
        <end position="193"/>
    </location>
</feature>
<dbReference type="CDD" id="cd00033">
    <property type="entry name" value="CCP"/>
    <property type="match status" value="2"/>
</dbReference>
<evidence type="ECO:0000256" key="7">
    <source>
        <dbReference type="SAM" id="Phobius"/>
    </source>
</evidence>
<name>A0A3B5K852_TAKRU</name>
<evidence type="ECO:0000313" key="11">
    <source>
        <dbReference type="Proteomes" id="UP000005226"/>
    </source>
</evidence>
<feature type="disulfide bond" evidence="6">
    <location>
        <begin position="61"/>
        <end position="88"/>
    </location>
</feature>
<dbReference type="PANTHER" id="PTHR46393">
    <property type="entry name" value="SUSHI DOMAIN-CONTAINING PROTEIN"/>
    <property type="match status" value="1"/>
</dbReference>
<dbReference type="Ensembl" id="ENSTRUT00000054231.2">
    <property type="protein sequence ID" value="ENSTRUP00000051573.2"/>
    <property type="gene ID" value="ENSTRUG00000025977.2"/>
</dbReference>
<evidence type="ECO:0000256" key="8">
    <source>
        <dbReference type="SAM" id="SignalP"/>
    </source>
</evidence>
<dbReference type="InterPro" id="IPR035976">
    <property type="entry name" value="Sushi/SCR/CCP_sf"/>
</dbReference>
<evidence type="ECO:0000259" key="9">
    <source>
        <dbReference type="PROSITE" id="PS50923"/>
    </source>
</evidence>
<evidence type="ECO:0000256" key="3">
    <source>
        <dbReference type="ARBA" id="ARBA00022737"/>
    </source>
</evidence>
<feature type="domain" description="Sushi" evidence="9">
    <location>
        <begin position="91"/>
        <end position="147"/>
    </location>
</feature>
<feature type="transmembrane region" description="Helical" evidence="7">
    <location>
        <begin position="307"/>
        <end position="327"/>
    </location>
</feature>
<feature type="domain" description="Sushi" evidence="9">
    <location>
        <begin position="148"/>
        <end position="208"/>
    </location>
</feature>
<protein>
    <submittedName>
        <fullName evidence="10">Complement decay-accelerating factor</fullName>
    </submittedName>
</protein>
<evidence type="ECO:0000256" key="1">
    <source>
        <dbReference type="ARBA" id="ARBA00022659"/>
    </source>
</evidence>
<organism evidence="10 11">
    <name type="scientific">Takifugu rubripes</name>
    <name type="common">Japanese pufferfish</name>
    <name type="synonym">Fugu rubripes</name>
    <dbReference type="NCBI Taxonomy" id="31033"/>
    <lineage>
        <taxon>Eukaryota</taxon>
        <taxon>Metazoa</taxon>
        <taxon>Chordata</taxon>
        <taxon>Craniata</taxon>
        <taxon>Vertebrata</taxon>
        <taxon>Euteleostomi</taxon>
        <taxon>Actinopterygii</taxon>
        <taxon>Neopterygii</taxon>
        <taxon>Teleostei</taxon>
        <taxon>Neoteleostei</taxon>
        <taxon>Acanthomorphata</taxon>
        <taxon>Eupercaria</taxon>
        <taxon>Tetraodontiformes</taxon>
        <taxon>Tetradontoidea</taxon>
        <taxon>Tetraodontidae</taxon>
        <taxon>Takifugu</taxon>
    </lineage>
</organism>
<evidence type="ECO:0000256" key="2">
    <source>
        <dbReference type="ARBA" id="ARBA00022729"/>
    </source>
</evidence>
<dbReference type="Proteomes" id="UP000005226">
    <property type="component" value="Chromosome 19"/>
</dbReference>
<keyword evidence="4 6" id="KW-1015">Disulfide bond</keyword>
<dbReference type="Gene3D" id="2.10.70.10">
    <property type="entry name" value="Complement Module, domain 1"/>
    <property type="match status" value="3"/>
</dbReference>
<dbReference type="RefSeq" id="XP_029683417.1">
    <property type="nucleotide sequence ID" value="XM_029827557.1"/>
</dbReference>
<dbReference type="PANTHER" id="PTHR46393:SF7">
    <property type="entry name" value="COMPLEMENT C2"/>
    <property type="match status" value="1"/>
</dbReference>
<dbReference type="OMA" id="PTCTEIF"/>
<reference evidence="10" key="3">
    <citation type="submission" date="2025-09" db="UniProtKB">
        <authorList>
            <consortium name="Ensembl"/>
        </authorList>
    </citation>
    <scope>IDENTIFICATION</scope>
</reference>
<reference evidence="10" key="2">
    <citation type="submission" date="2025-08" db="UniProtKB">
        <authorList>
            <consortium name="Ensembl"/>
        </authorList>
    </citation>
    <scope>IDENTIFICATION</scope>
</reference>
<keyword evidence="7" id="KW-0812">Transmembrane</keyword>
<feature type="disulfide bond" evidence="6">
    <location>
        <begin position="179"/>
        <end position="206"/>
    </location>
</feature>
<feature type="signal peptide" evidence="8">
    <location>
        <begin position="1"/>
        <end position="28"/>
    </location>
</feature>
<keyword evidence="11" id="KW-1185">Reference proteome</keyword>